<name>A0A2K8T9B7_9NOSO</name>
<organism evidence="1 2">
    <name type="scientific">Nostoc flagelliforme CCNUN1</name>
    <dbReference type="NCBI Taxonomy" id="2038116"/>
    <lineage>
        <taxon>Bacteria</taxon>
        <taxon>Bacillati</taxon>
        <taxon>Cyanobacteriota</taxon>
        <taxon>Cyanophyceae</taxon>
        <taxon>Nostocales</taxon>
        <taxon>Nostocaceae</taxon>
        <taxon>Nostoc</taxon>
    </lineage>
</organism>
<dbReference type="AlphaFoldDB" id="A0A2K8T9B7"/>
<dbReference type="EMBL" id="CP024793">
    <property type="protein sequence ID" value="AUB44183.1"/>
    <property type="molecule type" value="Genomic_DNA"/>
</dbReference>
<proteinExistence type="predicted"/>
<accession>A0A2K8T9B7</accession>
<geneLocation type="plasmid" evidence="2">
    <name>pnfsy08</name>
</geneLocation>
<keyword evidence="1" id="KW-0614">Plasmid</keyword>
<dbReference type="Proteomes" id="UP000232003">
    <property type="component" value="Plasmid pNFSY08"/>
</dbReference>
<gene>
    <name evidence="1" type="ORF">COO91_10406</name>
</gene>
<keyword evidence="2" id="KW-1185">Reference proteome</keyword>
<protein>
    <submittedName>
        <fullName evidence="1">Uncharacterized protein</fullName>
    </submittedName>
</protein>
<sequence length="42" mass="4702">MTWSGCDYNTVRISIFHFSYDLGNGFAGKGCIQNLSPFPFPL</sequence>
<reference evidence="1 2" key="1">
    <citation type="submission" date="2017-11" db="EMBL/GenBank/DDBJ databases">
        <title>Complete genome of a free-living desiccation-tolerant cyanobacterium and its photosynthetic adaptation to extreme terrestrial habitat.</title>
        <authorList>
            <person name="Shang J."/>
        </authorList>
    </citation>
    <scope>NUCLEOTIDE SEQUENCE [LARGE SCALE GENOMIC DNA]</scope>
    <source>
        <strain evidence="1 2">CCNUN1</strain>
        <plasmid evidence="2">pnfsy08</plasmid>
    </source>
</reference>
<dbReference type="KEGG" id="nfl:COO91_10406"/>
<evidence type="ECO:0000313" key="1">
    <source>
        <dbReference type="EMBL" id="AUB44183.1"/>
    </source>
</evidence>
<evidence type="ECO:0000313" key="2">
    <source>
        <dbReference type="Proteomes" id="UP000232003"/>
    </source>
</evidence>